<reference evidence="1" key="1">
    <citation type="submission" date="2024-12" db="EMBL/GenBank/DDBJ databases">
        <authorList>
            <person name="Wu N."/>
        </authorList>
    </citation>
    <scope>NUCLEOTIDE SEQUENCE</scope>
    <source>
        <strain evidence="1">P15</strain>
    </source>
</reference>
<proteinExistence type="predicted"/>
<name>A0ACC7P6D6_9BACL</name>
<dbReference type="EMBL" id="JBJURJ010000023">
    <property type="protein sequence ID" value="MFM9331855.1"/>
    <property type="molecule type" value="Genomic_DNA"/>
</dbReference>
<evidence type="ECO:0000313" key="2">
    <source>
        <dbReference type="Proteomes" id="UP001631969"/>
    </source>
</evidence>
<gene>
    <name evidence="1" type="ORF">ACI1P1_26525</name>
</gene>
<evidence type="ECO:0000313" key="1">
    <source>
        <dbReference type="EMBL" id="MFM9331855.1"/>
    </source>
</evidence>
<keyword evidence="2" id="KW-1185">Reference proteome</keyword>
<comment type="caution">
    <text evidence="1">The sequence shown here is derived from an EMBL/GenBank/DDBJ whole genome shotgun (WGS) entry which is preliminary data.</text>
</comment>
<dbReference type="Proteomes" id="UP001631969">
    <property type="component" value="Unassembled WGS sequence"/>
</dbReference>
<organism evidence="1 2">
    <name type="scientific">Paenibacillus mesotrionivorans</name>
    <dbReference type="NCBI Taxonomy" id="3160968"/>
    <lineage>
        <taxon>Bacteria</taxon>
        <taxon>Bacillati</taxon>
        <taxon>Bacillota</taxon>
        <taxon>Bacilli</taxon>
        <taxon>Bacillales</taxon>
        <taxon>Paenibacillaceae</taxon>
        <taxon>Paenibacillus</taxon>
    </lineage>
</organism>
<accession>A0ACC7P6D6</accession>
<protein>
    <submittedName>
        <fullName evidence="1">Efflux RND transporter periplasmic adaptor subunit</fullName>
    </submittedName>
</protein>
<sequence>MFTKWLTDGFRASVRKSGLVAAAALLAVTALSGCALLPSEEVEEALPTINPPKLSKKPEYTVKTETLTTKVRGSGKLMSSREEDVYFSDDGKRIKEIYVKTGDQVEAGQLIAELDVATLESDLRQKRLQTRSEELKMIQLLRDAGTKTAEELEQAKIEFELKRNELVTLEESIARAKITAPISGEVVGVYKAKGDNSKAYESIATVADMSQLTVVASISQEDLKKVALGMEVTADINTAGQHKGTVKQLPNPNKTQNQNNGGYYGGGYYNGQERQKETIDQYLVVELEKMPEQVSRGTQLSVEIVVQKKENAVTIPPSALRTITGRNYVQVVDSSGAKREVDVELGLQTSTSVEILKGLQAGQKVVGR</sequence>